<evidence type="ECO:0000313" key="4">
    <source>
        <dbReference type="EMBL" id="MCS3919369.1"/>
    </source>
</evidence>
<dbReference type="SMART" id="SM00393">
    <property type="entry name" value="R3H"/>
    <property type="match status" value="1"/>
</dbReference>
<dbReference type="PROSITE" id="PS51061">
    <property type="entry name" value="R3H"/>
    <property type="match status" value="1"/>
</dbReference>
<dbReference type="Gene3D" id="3.30.1370.50">
    <property type="entry name" value="R3H-like domain"/>
    <property type="match status" value="1"/>
</dbReference>
<evidence type="ECO:0000256" key="1">
    <source>
        <dbReference type="ARBA" id="ARBA00022741"/>
    </source>
</evidence>
<dbReference type="InterPro" id="IPR058670">
    <property type="entry name" value="PTPase_dom"/>
</dbReference>
<dbReference type="SUPFAM" id="SSF82708">
    <property type="entry name" value="R3H domain"/>
    <property type="match status" value="1"/>
</dbReference>
<evidence type="ECO:0000256" key="2">
    <source>
        <dbReference type="ARBA" id="ARBA00022840"/>
    </source>
</evidence>
<dbReference type="SUPFAM" id="SSF52540">
    <property type="entry name" value="P-loop containing nucleoside triphosphate hydrolases"/>
    <property type="match status" value="1"/>
</dbReference>
<comment type="caution">
    <text evidence="4">The sequence shown here is derived from an EMBL/GenBank/DDBJ whole genome shotgun (WGS) entry which is preliminary data.</text>
</comment>
<protein>
    <submittedName>
        <fullName evidence="4">Stage III sporulation protein AA</fullName>
    </submittedName>
</protein>
<reference evidence="4 5" key="1">
    <citation type="submission" date="2022-08" db="EMBL/GenBank/DDBJ databases">
        <title>Bacterial and archaeal communities from various locations to study Microbial Dark Matter (Phase II).</title>
        <authorList>
            <person name="Stepanauskas R."/>
        </authorList>
    </citation>
    <scope>NUCLEOTIDE SEQUENCE [LARGE SCALE GENOMIC DNA]</scope>
    <source>
        <strain evidence="4 5">PD1</strain>
    </source>
</reference>
<evidence type="ECO:0000313" key="5">
    <source>
        <dbReference type="Proteomes" id="UP001204798"/>
    </source>
</evidence>
<keyword evidence="1" id="KW-0547">Nucleotide-binding</keyword>
<keyword evidence="2" id="KW-0067">ATP-binding</keyword>
<sequence length="506" mass="56363">MSVREIVDDLDKLLAVLPPRIRTALERQGDLSELLEVVLDLGRKPEARFPDKFVYLSDDPVTREDIDYVVERIGEFNRDNRAGIEGTLHRISCIRNRSGRIVGLTCRVGRAVFGTVNIIRDIVESGKNILLLGKPGVGKTTKLREIARILADEFGKRVIVVDTSNEIAGDGDVPHPGIGLARRMQVPSPEKQADVMIEAVENHMPEVIIVDEIGRKEEADAARTIAERGVQLIATAHGNTLENLVANPLLCDLVGGIQAVTLSDEEARRRGTQKTVLERKAPPTFDIIVELIDRHKVAIHHDAAKAVDALLRGQPVQPEIREELPDGSFRVLQAAREPQDESAEKPTALLSREKGGRVYAYGVSRKHLERASILLGIPLKLVNSPNDSDFILTLESHLRKGHGNLRAIAERGKKPVFAIRSNTYTQVERVLRLIFGISRTPEEELAIREAEAAARIVLEEHRPVELTPVGPHLRKLQHQVAERYHLPSESIGREPRRRVVIYPNTD</sequence>
<dbReference type="SMART" id="SM00382">
    <property type="entry name" value="AAA"/>
    <property type="match status" value="1"/>
</dbReference>
<dbReference type="InterPro" id="IPR027417">
    <property type="entry name" value="P-loop_NTPase"/>
</dbReference>
<dbReference type="InterPro" id="IPR045735">
    <property type="entry name" value="Spore_III_AA_AAA+_ATPase"/>
</dbReference>
<dbReference type="InterPro" id="IPR001374">
    <property type="entry name" value="R3H_dom"/>
</dbReference>
<dbReference type="EMBL" id="JANUCP010000003">
    <property type="protein sequence ID" value="MCS3919369.1"/>
    <property type="molecule type" value="Genomic_DNA"/>
</dbReference>
<dbReference type="CDD" id="cd00009">
    <property type="entry name" value="AAA"/>
    <property type="match status" value="1"/>
</dbReference>
<gene>
    <name evidence="4" type="ORF">M2350_001782</name>
</gene>
<dbReference type="Pfam" id="PF01424">
    <property type="entry name" value="R3H"/>
    <property type="match status" value="1"/>
</dbReference>
<accession>A0ABT2EN37</accession>
<dbReference type="PANTHER" id="PTHR20953">
    <property type="entry name" value="KINASE-RELATED"/>
    <property type="match status" value="1"/>
</dbReference>
<dbReference type="Pfam" id="PF19568">
    <property type="entry name" value="Spore_III_AA"/>
    <property type="match status" value="1"/>
</dbReference>
<evidence type="ECO:0000259" key="3">
    <source>
        <dbReference type="PROSITE" id="PS51061"/>
    </source>
</evidence>
<organism evidence="4 5">
    <name type="scientific">Candidatus Fervidibacter sacchari</name>
    <dbReference type="NCBI Taxonomy" id="1448929"/>
    <lineage>
        <taxon>Bacteria</taxon>
        <taxon>Candidatus Fervidibacterota</taxon>
        <taxon>Candidatus Fervidibacter</taxon>
    </lineage>
</organism>
<dbReference type="Pfam" id="PF25516">
    <property type="entry name" value="PTPase"/>
    <property type="match status" value="1"/>
</dbReference>
<proteinExistence type="predicted"/>
<dbReference type="RefSeq" id="WP_259095729.1">
    <property type="nucleotide sequence ID" value="NZ_CP130454.1"/>
</dbReference>
<dbReference type="InterPro" id="IPR036867">
    <property type="entry name" value="R3H_dom_sf"/>
</dbReference>
<dbReference type="Gene3D" id="3.40.50.300">
    <property type="entry name" value="P-loop containing nucleotide triphosphate hydrolases"/>
    <property type="match status" value="1"/>
</dbReference>
<dbReference type="InterPro" id="IPR003593">
    <property type="entry name" value="AAA+_ATPase"/>
</dbReference>
<keyword evidence="5" id="KW-1185">Reference proteome</keyword>
<feature type="domain" description="R3H" evidence="3">
    <location>
        <begin position="440"/>
        <end position="505"/>
    </location>
</feature>
<dbReference type="PANTHER" id="PTHR20953:SF3">
    <property type="entry name" value="P-LOOP CONTAINING NUCLEOSIDE TRIPHOSPHATE HYDROLASES SUPERFAMILY PROTEIN"/>
    <property type="match status" value="1"/>
</dbReference>
<name>A0ABT2EN37_9BACT</name>
<dbReference type="Proteomes" id="UP001204798">
    <property type="component" value="Unassembled WGS sequence"/>
</dbReference>